<feature type="region of interest" description="Disordered" evidence="2">
    <location>
        <begin position="95"/>
        <end position="115"/>
    </location>
</feature>
<proteinExistence type="predicted"/>
<reference evidence="3 4" key="1">
    <citation type="submission" date="2024-02" db="EMBL/GenBank/DDBJ databases">
        <authorList>
            <person name="Daric V."/>
            <person name="Darras S."/>
        </authorList>
    </citation>
    <scope>NUCLEOTIDE SEQUENCE [LARGE SCALE GENOMIC DNA]</scope>
</reference>
<gene>
    <name evidence="3" type="ORF">CVLEPA_LOCUS14542</name>
</gene>
<keyword evidence="1" id="KW-0677">Repeat</keyword>
<sequence>MSATQESTANSKIDVLAMHKPVHPGFKEDRRSVYWVDQKPHTSPTEFDISPRLEQLIKSKTIHKEFVPDRPSPIWNVNKSALTYPEKERLKQLAQHKKFHPDWQPERSVHTSVSDSAQKFVSTKRLLDLSRPKQYDPLLVKSNSSWDWGEWKSDIPKESLSHVASGRLEQLAEPKETPKEYDDNRPVVWPVSDAAKNAQASTRQHQLARPKTRTALDQDHDPFKVSYAAKNAVASPRVCELCVPIPRKTRSKKA</sequence>
<dbReference type="PANTHER" id="PTHR15901">
    <property type="entry name" value="TESTICULAR HAPLOID EXPRESSED GENE PROTEIN"/>
    <property type="match status" value="1"/>
</dbReference>
<organism evidence="3 4">
    <name type="scientific">Clavelina lepadiformis</name>
    <name type="common">Light-bulb sea squirt</name>
    <name type="synonym">Ascidia lepadiformis</name>
    <dbReference type="NCBI Taxonomy" id="159417"/>
    <lineage>
        <taxon>Eukaryota</taxon>
        <taxon>Metazoa</taxon>
        <taxon>Chordata</taxon>
        <taxon>Tunicata</taxon>
        <taxon>Ascidiacea</taxon>
        <taxon>Aplousobranchia</taxon>
        <taxon>Clavelinidae</taxon>
        <taxon>Clavelina</taxon>
    </lineage>
</organism>
<evidence type="ECO:0000256" key="1">
    <source>
        <dbReference type="ARBA" id="ARBA00022737"/>
    </source>
</evidence>
<evidence type="ECO:0000313" key="4">
    <source>
        <dbReference type="Proteomes" id="UP001642483"/>
    </source>
</evidence>
<dbReference type="Proteomes" id="UP001642483">
    <property type="component" value="Unassembled WGS sequence"/>
</dbReference>
<evidence type="ECO:0000256" key="2">
    <source>
        <dbReference type="SAM" id="MobiDB-lite"/>
    </source>
</evidence>
<keyword evidence="4" id="KW-1185">Reference proteome</keyword>
<dbReference type="InterPro" id="IPR042401">
    <property type="entry name" value="SPMAP2-like"/>
</dbReference>
<feature type="compositionally biased region" description="Basic and acidic residues" evidence="2">
    <location>
        <begin position="100"/>
        <end position="109"/>
    </location>
</feature>
<feature type="region of interest" description="Disordered" evidence="2">
    <location>
        <begin position="195"/>
        <end position="220"/>
    </location>
</feature>
<accession>A0ABP0FWA5</accession>
<dbReference type="Pfam" id="PF14912">
    <property type="entry name" value="THEG"/>
    <property type="match status" value="3"/>
</dbReference>
<name>A0ABP0FWA5_CLALP</name>
<evidence type="ECO:0000313" key="3">
    <source>
        <dbReference type="EMBL" id="CAK8683470.1"/>
    </source>
</evidence>
<comment type="caution">
    <text evidence="3">The sequence shown here is derived from an EMBL/GenBank/DDBJ whole genome shotgun (WGS) entry which is preliminary data.</text>
</comment>
<evidence type="ECO:0008006" key="5">
    <source>
        <dbReference type="Google" id="ProtNLM"/>
    </source>
</evidence>
<dbReference type="InterPro" id="IPR006623">
    <property type="entry name" value="THEG"/>
</dbReference>
<dbReference type="PANTHER" id="PTHR15901:SF16">
    <property type="entry name" value="TESTICULAR HAPLOID EXPRESSED GENE PROTEIN"/>
    <property type="match status" value="1"/>
</dbReference>
<dbReference type="EMBL" id="CAWYQH010000097">
    <property type="protein sequence ID" value="CAK8683470.1"/>
    <property type="molecule type" value="Genomic_DNA"/>
</dbReference>
<dbReference type="SMART" id="SM00705">
    <property type="entry name" value="THEG"/>
    <property type="match status" value="5"/>
</dbReference>
<protein>
    <recommendedName>
        <fullName evidence="5">Testicular haploid expressed gene protein-like</fullName>
    </recommendedName>
</protein>